<evidence type="ECO:0000313" key="1">
    <source>
        <dbReference type="EMBL" id="HGI43148.1"/>
    </source>
</evidence>
<dbReference type="AlphaFoldDB" id="A0A7C4FD66"/>
<sequence length="52" mass="5883">MRSQPVLGLRSRAMAEVEIIEEIEAVTRGFWRPSPGAVHPALRLLRAHDSKF</sequence>
<dbReference type="EMBL" id="DTFI01000053">
    <property type="protein sequence ID" value="HGI43148.1"/>
    <property type="molecule type" value="Genomic_DNA"/>
</dbReference>
<reference evidence="1" key="1">
    <citation type="journal article" date="2020" name="mSystems">
        <title>Genome- and Community-Level Interaction Insights into Carbon Utilization and Element Cycling Functions of Hydrothermarchaeota in Hydrothermal Sediment.</title>
        <authorList>
            <person name="Zhou Z."/>
            <person name="Liu Y."/>
            <person name="Xu W."/>
            <person name="Pan J."/>
            <person name="Luo Z.H."/>
            <person name="Li M."/>
        </authorList>
    </citation>
    <scope>NUCLEOTIDE SEQUENCE [LARGE SCALE GENOMIC DNA]</scope>
    <source>
        <strain evidence="1">SpSt-735</strain>
    </source>
</reference>
<proteinExistence type="predicted"/>
<dbReference type="SUPFAM" id="SSF46785">
    <property type="entry name" value="Winged helix' DNA-binding domain"/>
    <property type="match status" value="1"/>
</dbReference>
<accession>A0A7C4FD66</accession>
<organism evidence="1">
    <name type="scientific">Thermofilum pendens</name>
    <dbReference type="NCBI Taxonomy" id="2269"/>
    <lineage>
        <taxon>Archaea</taxon>
        <taxon>Thermoproteota</taxon>
        <taxon>Thermoprotei</taxon>
        <taxon>Thermofilales</taxon>
        <taxon>Thermofilaceae</taxon>
        <taxon>Thermofilum</taxon>
    </lineage>
</organism>
<name>A0A7C4FD66_THEPE</name>
<gene>
    <name evidence="1" type="ORF">ENV17_02015</name>
</gene>
<comment type="caution">
    <text evidence="1">The sequence shown here is derived from an EMBL/GenBank/DDBJ whole genome shotgun (WGS) entry which is preliminary data.</text>
</comment>
<dbReference type="InterPro" id="IPR036390">
    <property type="entry name" value="WH_DNA-bd_sf"/>
</dbReference>
<protein>
    <submittedName>
        <fullName evidence="1">Uncharacterized protein</fullName>
    </submittedName>
</protein>